<keyword evidence="2" id="KW-0349">Heme</keyword>
<dbReference type="Gene3D" id="1.10.630.10">
    <property type="entry name" value="Cytochrome P450"/>
    <property type="match status" value="1"/>
</dbReference>
<comment type="caution">
    <text evidence="3">The sequence shown here is derived from an EMBL/GenBank/DDBJ whole genome shotgun (WGS) entry which is preliminary data.</text>
</comment>
<dbReference type="PROSITE" id="PS00086">
    <property type="entry name" value="CYTOCHROME_P450"/>
    <property type="match status" value="1"/>
</dbReference>
<proteinExistence type="inferred from homology"/>
<evidence type="ECO:0000256" key="2">
    <source>
        <dbReference type="RuleBase" id="RU000461"/>
    </source>
</evidence>
<reference evidence="3 4" key="1">
    <citation type="submission" date="2020-01" db="EMBL/GenBank/DDBJ databases">
        <title>Kibdelosporangium persica a novel Actinomycetes from a hot desert in Iran.</title>
        <authorList>
            <person name="Safaei N."/>
            <person name="Zaburannyi N."/>
            <person name="Mueller R."/>
            <person name="Wink J."/>
        </authorList>
    </citation>
    <scope>NUCLEOTIDE SEQUENCE [LARGE SCALE GENOMIC DNA]</scope>
    <source>
        <strain evidence="3 4">4NS15</strain>
    </source>
</reference>
<dbReference type="Pfam" id="PF00067">
    <property type="entry name" value="p450"/>
    <property type="match status" value="1"/>
</dbReference>
<dbReference type="PANTHER" id="PTHR46696">
    <property type="entry name" value="P450, PUTATIVE (EUROFUNG)-RELATED"/>
    <property type="match status" value="1"/>
</dbReference>
<keyword evidence="2" id="KW-0503">Monooxygenase</keyword>
<name>A0ABX2FJ68_9PSEU</name>
<dbReference type="InterPro" id="IPR002397">
    <property type="entry name" value="Cyt_P450_B"/>
</dbReference>
<keyword evidence="4" id="KW-1185">Reference proteome</keyword>
<dbReference type="InterPro" id="IPR017972">
    <property type="entry name" value="Cyt_P450_CS"/>
</dbReference>
<dbReference type="EMBL" id="JAAATY010000043">
    <property type="protein sequence ID" value="NRN70755.1"/>
    <property type="molecule type" value="Genomic_DNA"/>
</dbReference>
<dbReference type="CDD" id="cd11030">
    <property type="entry name" value="CYP105-like"/>
    <property type="match status" value="1"/>
</dbReference>
<organism evidence="3 4">
    <name type="scientific">Kibdelosporangium persicum</name>
    <dbReference type="NCBI Taxonomy" id="2698649"/>
    <lineage>
        <taxon>Bacteria</taxon>
        <taxon>Bacillati</taxon>
        <taxon>Actinomycetota</taxon>
        <taxon>Actinomycetes</taxon>
        <taxon>Pseudonocardiales</taxon>
        <taxon>Pseudonocardiaceae</taxon>
        <taxon>Kibdelosporangium</taxon>
    </lineage>
</organism>
<keyword evidence="2" id="KW-0479">Metal-binding</keyword>
<keyword evidence="2" id="KW-0560">Oxidoreductase</keyword>
<gene>
    <name evidence="3" type="ORF">GC106_80280</name>
</gene>
<evidence type="ECO:0000313" key="3">
    <source>
        <dbReference type="EMBL" id="NRN70755.1"/>
    </source>
</evidence>
<sequence>MFSIGSTLGVHMEPTAAFPQPRTCPYRPPFGYAELTEQAPLHRVELHDGKLGWLVTRHTEARALLSDSRLSADRTNPNFPLISARGAAVRSQPPAFIGMDEPEHGHYRRMTIPDFTAKRINGLRPRIEEIATQAADQLNAAGSPADLVVNYAVPIPSLVICEILGVPYSDHEFFEDASRRLMRAADEHEVAAPRAELLAYLDSLIDTALQRPMPGLIGRLAGDQLTRGELSRELLIGIALLLLVAGHETTASMITLGTVILLEHPDRLAELRADRGVAPDLVEELLRYASVADTAGARVATADIDIAGQRIRAGEGVLIPNGPANFDPALFPDPDEFDIRRGSRNHNAFGYGVHQCLGQNLARLELQIALPLLFERFPTLRLETPASQLRPARADTIQSIDELIVAW</sequence>
<dbReference type="PRINTS" id="PR00359">
    <property type="entry name" value="BP450"/>
</dbReference>
<protein>
    <submittedName>
        <fullName evidence="3">Pentalenic acid synthase</fullName>
    </submittedName>
</protein>
<accession>A0ABX2FJ68</accession>
<dbReference type="PRINTS" id="PR00385">
    <property type="entry name" value="P450"/>
</dbReference>
<comment type="similarity">
    <text evidence="1 2">Belongs to the cytochrome P450 family.</text>
</comment>
<evidence type="ECO:0000313" key="4">
    <source>
        <dbReference type="Proteomes" id="UP000763557"/>
    </source>
</evidence>
<keyword evidence="2" id="KW-0408">Iron</keyword>
<dbReference type="SUPFAM" id="SSF48264">
    <property type="entry name" value="Cytochrome P450"/>
    <property type="match status" value="1"/>
</dbReference>
<dbReference type="InterPro" id="IPR036396">
    <property type="entry name" value="Cyt_P450_sf"/>
</dbReference>
<dbReference type="Proteomes" id="UP000763557">
    <property type="component" value="Unassembled WGS sequence"/>
</dbReference>
<dbReference type="InterPro" id="IPR001128">
    <property type="entry name" value="Cyt_P450"/>
</dbReference>
<dbReference type="PANTHER" id="PTHR46696:SF1">
    <property type="entry name" value="CYTOCHROME P450 YJIB-RELATED"/>
    <property type="match status" value="1"/>
</dbReference>
<evidence type="ECO:0000256" key="1">
    <source>
        <dbReference type="ARBA" id="ARBA00010617"/>
    </source>
</evidence>